<accession>A0ABQ9F231</accession>
<dbReference type="Gene3D" id="6.10.140.1290">
    <property type="match status" value="1"/>
</dbReference>
<feature type="region of interest" description="Disordered" evidence="1">
    <location>
        <begin position="160"/>
        <end position="183"/>
    </location>
</feature>
<name>A0ABQ9F231_TEGGR</name>
<comment type="caution">
    <text evidence="2">The sequence shown here is derived from an EMBL/GenBank/DDBJ whole genome shotgun (WGS) entry which is preliminary data.</text>
</comment>
<dbReference type="PANTHER" id="PTHR12619">
    <property type="entry name" value="RFX TRANSCRIPTION FACTOR FAMILY"/>
    <property type="match status" value="1"/>
</dbReference>
<proteinExistence type="predicted"/>
<evidence type="ECO:0000256" key="1">
    <source>
        <dbReference type="SAM" id="MobiDB-lite"/>
    </source>
</evidence>
<organism evidence="2 3">
    <name type="scientific">Tegillarca granosa</name>
    <name type="common">Malaysian cockle</name>
    <name type="synonym">Anadara granosa</name>
    <dbReference type="NCBI Taxonomy" id="220873"/>
    <lineage>
        <taxon>Eukaryota</taxon>
        <taxon>Metazoa</taxon>
        <taxon>Spiralia</taxon>
        <taxon>Lophotrochozoa</taxon>
        <taxon>Mollusca</taxon>
        <taxon>Bivalvia</taxon>
        <taxon>Autobranchia</taxon>
        <taxon>Pteriomorphia</taxon>
        <taxon>Arcoida</taxon>
        <taxon>Arcoidea</taxon>
        <taxon>Arcidae</taxon>
        <taxon>Tegillarca</taxon>
    </lineage>
</organism>
<evidence type="ECO:0000313" key="2">
    <source>
        <dbReference type="EMBL" id="KAJ8311448.1"/>
    </source>
</evidence>
<dbReference type="InterPro" id="IPR039779">
    <property type="entry name" value="RFX-like"/>
</dbReference>
<dbReference type="PANTHER" id="PTHR12619:SF21">
    <property type="entry name" value="RFX-TYPE WINGED-HELIX DOMAIN-CONTAINING PROTEIN"/>
    <property type="match status" value="1"/>
</dbReference>
<dbReference type="EMBL" id="JARBDR010000496">
    <property type="protein sequence ID" value="KAJ8311448.1"/>
    <property type="molecule type" value="Genomic_DNA"/>
</dbReference>
<protein>
    <submittedName>
        <fullName evidence="2">Uncharacterized protein</fullName>
    </submittedName>
</protein>
<keyword evidence="3" id="KW-1185">Reference proteome</keyword>
<gene>
    <name evidence="2" type="ORF">KUTeg_010803</name>
</gene>
<sequence>MSQNLNDLQNVKFDVEISNCPDFHSVVRNGHVQLGQSTLSSMTNVYISPGLDGVVNTQLDRSDPSCRNKGPYPKNRFSNIEEGLESSLGDEAKERITRIVNDVKSLSDVEKLLLYCENHGLKPLSTADFGKVMKCVFPNHTYCYGGLRKKLDVGPPQLPELEIVSPRKQQKAPRKRTSARTKT</sequence>
<reference evidence="2 3" key="1">
    <citation type="submission" date="2022-12" db="EMBL/GenBank/DDBJ databases">
        <title>Chromosome-level genome of Tegillarca granosa.</title>
        <authorList>
            <person name="Kim J."/>
        </authorList>
    </citation>
    <scope>NUCLEOTIDE SEQUENCE [LARGE SCALE GENOMIC DNA]</scope>
    <source>
        <strain evidence="2">Teg-2019</strain>
        <tissue evidence="2">Adductor muscle</tissue>
    </source>
</reference>
<dbReference type="Proteomes" id="UP001217089">
    <property type="component" value="Unassembled WGS sequence"/>
</dbReference>
<dbReference type="Gene3D" id="1.10.10.10">
    <property type="entry name" value="Winged helix-like DNA-binding domain superfamily/Winged helix DNA-binding domain"/>
    <property type="match status" value="1"/>
</dbReference>
<evidence type="ECO:0000313" key="3">
    <source>
        <dbReference type="Proteomes" id="UP001217089"/>
    </source>
</evidence>
<feature type="compositionally biased region" description="Basic residues" evidence="1">
    <location>
        <begin position="168"/>
        <end position="183"/>
    </location>
</feature>
<dbReference type="InterPro" id="IPR036388">
    <property type="entry name" value="WH-like_DNA-bd_sf"/>
</dbReference>